<dbReference type="Proteomes" id="UP000238916">
    <property type="component" value="Unassembled WGS sequence"/>
</dbReference>
<accession>A0A2U3LJ62</accession>
<reference evidence="2" key="1">
    <citation type="submission" date="2018-02" db="EMBL/GenBank/DDBJ databases">
        <authorList>
            <person name="Hausmann B."/>
        </authorList>
    </citation>
    <scope>NUCLEOTIDE SEQUENCE [LARGE SCALE GENOMIC DNA]</scope>
    <source>
        <strain evidence="2">Peat soil MAG SbF1</strain>
    </source>
</reference>
<dbReference type="EMBL" id="OMOF01000489">
    <property type="protein sequence ID" value="SPF51859.1"/>
    <property type="molecule type" value="Genomic_DNA"/>
</dbReference>
<gene>
    <name evidence="1" type="ORF">SBF1_5390003</name>
</gene>
<proteinExistence type="predicted"/>
<evidence type="ECO:0000313" key="1">
    <source>
        <dbReference type="EMBL" id="SPF51859.1"/>
    </source>
</evidence>
<evidence type="ECO:0000313" key="2">
    <source>
        <dbReference type="Proteomes" id="UP000238916"/>
    </source>
</evidence>
<dbReference type="AlphaFoldDB" id="A0A2U3LJ62"/>
<organism evidence="1 2">
    <name type="scientific">Candidatus Desulfosporosinus infrequens</name>
    <dbReference type="NCBI Taxonomy" id="2043169"/>
    <lineage>
        <taxon>Bacteria</taxon>
        <taxon>Bacillati</taxon>
        <taxon>Bacillota</taxon>
        <taxon>Clostridia</taxon>
        <taxon>Eubacteriales</taxon>
        <taxon>Desulfitobacteriaceae</taxon>
        <taxon>Desulfosporosinus</taxon>
    </lineage>
</organism>
<name>A0A2U3LJ62_9FIRM</name>
<sequence>MAPVAPVGPTAIVYVTVKIGCGHLILGSPAKQPLDTHKLKGDHFKLKF</sequence>
<protein>
    <submittedName>
        <fullName evidence="1">Uncharacterized protein</fullName>
    </submittedName>
</protein>